<evidence type="ECO:0008006" key="2">
    <source>
        <dbReference type="Google" id="ProtNLM"/>
    </source>
</evidence>
<name>A0A645AE46_9ZZZZ</name>
<dbReference type="Gene3D" id="1.10.150.20">
    <property type="entry name" value="5' to 3' exonuclease, C-terminal subdomain"/>
    <property type="match status" value="1"/>
</dbReference>
<dbReference type="Pfam" id="PF11731">
    <property type="entry name" value="Cdd1"/>
    <property type="match status" value="1"/>
</dbReference>
<dbReference type="EMBL" id="VSSQ01013430">
    <property type="protein sequence ID" value="MPM51472.1"/>
    <property type="molecule type" value="Genomic_DNA"/>
</dbReference>
<comment type="caution">
    <text evidence="1">The sequence shown here is derived from an EMBL/GenBank/DDBJ whole genome shotgun (WGS) entry which is preliminary data.</text>
</comment>
<reference evidence="1" key="1">
    <citation type="submission" date="2019-08" db="EMBL/GenBank/DDBJ databases">
        <authorList>
            <person name="Kucharzyk K."/>
            <person name="Murdoch R.W."/>
            <person name="Higgins S."/>
            <person name="Loffler F."/>
        </authorList>
    </citation>
    <scope>NUCLEOTIDE SEQUENCE</scope>
</reference>
<evidence type="ECO:0000313" key="1">
    <source>
        <dbReference type="EMBL" id="MPM51472.1"/>
    </source>
</evidence>
<proteinExistence type="predicted"/>
<accession>A0A645AE46</accession>
<sequence length="83" mass="9772">MDKTSLTVIPGIGKNMEQHLKNIGIHCVEELVGADPEELYLRDALFHGRPSDRCMLYVYRCAVYYANTEDRDPELLKWWNWKD</sequence>
<organism evidence="1">
    <name type="scientific">bioreactor metagenome</name>
    <dbReference type="NCBI Taxonomy" id="1076179"/>
    <lineage>
        <taxon>unclassified sequences</taxon>
        <taxon>metagenomes</taxon>
        <taxon>ecological metagenomes</taxon>
    </lineage>
</organism>
<dbReference type="AlphaFoldDB" id="A0A645AE46"/>
<protein>
    <recommendedName>
        <fullName evidence="2">Pathogenicity locus</fullName>
    </recommendedName>
</protein>
<gene>
    <name evidence="1" type="ORF">SDC9_98221</name>
</gene>
<dbReference type="InterPro" id="IPR021725">
    <property type="entry name" value="Cdd1"/>
</dbReference>